<accession>A0ABT0SU04</accession>
<proteinExistence type="predicted"/>
<evidence type="ECO:0000313" key="2">
    <source>
        <dbReference type="Proteomes" id="UP001165308"/>
    </source>
</evidence>
<dbReference type="Proteomes" id="UP001165308">
    <property type="component" value="Unassembled WGS sequence"/>
</dbReference>
<dbReference type="EMBL" id="JAMJPJ010000027">
    <property type="protein sequence ID" value="MCL7931048.1"/>
    <property type="molecule type" value="Genomic_DNA"/>
</dbReference>
<dbReference type="PANTHER" id="PTHR35175:SF2">
    <property type="entry name" value="DUF1289 DOMAIN-CONTAINING PROTEIN"/>
    <property type="match status" value="1"/>
</dbReference>
<dbReference type="PANTHER" id="PTHR35175">
    <property type="entry name" value="DUF1289 DOMAIN-CONTAINING PROTEIN"/>
    <property type="match status" value="1"/>
</dbReference>
<reference evidence="1" key="1">
    <citation type="submission" date="2022-05" db="EMBL/GenBank/DDBJ databases">
        <title>Halomonas geminus sp. nov. and Halomonas llamarensis sp. nov. isolated from high-altitude salars of the Atacama Desert.</title>
        <authorList>
            <person name="Hintersatz C."/>
            <person name="Rojas L.A."/>
            <person name="Wei T.-S."/>
            <person name="Kutschke S."/>
            <person name="Lehmann F."/>
            <person name="Jain R."/>
            <person name="Pollmann K."/>
        </authorList>
    </citation>
    <scope>NUCLEOTIDE SEQUENCE</scope>
    <source>
        <strain evidence="1">ATCHA</strain>
    </source>
</reference>
<dbReference type="InterPro" id="IPR010710">
    <property type="entry name" value="DUF1289"/>
</dbReference>
<gene>
    <name evidence="1" type="ORF">M8006_13835</name>
</gene>
<dbReference type="Pfam" id="PF06945">
    <property type="entry name" value="DUF1289"/>
    <property type="match status" value="1"/>
</dbReference>
<organism evidence="1 2">
    <name type="scientific">Halomonas llamarensis</name>
    <dbReference type="NCBI Taxonomy" id="2945104"/>
    <lineage>
        <taxon>Bacteria</taxon>
        <taxon>Pseudomonadati</taxon>
        <taxon>Pseudomonadota</taxon>
        <taxon>Gammaproteobacteria</taxon>
        <taxon>Oceanospirillales</taxon>
        <taxon>Halomonadaceae</taxon>
        <taxon>Halomonas</taxon>
    </lineage>
</organism>
<sequence length="88" mass="9746">MLSTERGFRDSPFTSKRLTIPVTSLLSTRPLSPCIQICHIDQAAKTCEGCGRTLDEIAGWGHMTETEKAPVWARLEAQGYWPPSGRKA</sequence>
<keyword evidence="2" id="KW-1185">Reference proteome</keyword>
<comment type="caution">
    <text evidence="1">The sequence shown here is derived from an EMBL/GenBank/DDBJ whole genome shotgun (WGS) entry which is preliminary data.</text>
</comment>
<protein>
    <submittedName>
        <fullName evidence="1">DUF1289 domain-containing protein</fullName>
    </submittedName>
</protein>
<name>A0ABT0SU04_9GAMM</name>
<evidence type="ECO:0000313" key="1">
    <source>
        <dbReference type="EMBL" id="MCL7931048.1"/>
    </source>
</evidence>